<gene>
    <name evidence="1" type="ORF">CHU92_00300</name>
</gene>
<dbReference type="RefSeq" id="WP_094411455.1">
    <property type="nucleotide sequence ID" value="NZ_NOXV01000036.1"/>
</dbReference>
<sequence length="171" mass="20021">MTEKERILNNNNGEIPQGAYDIVRVKNIPNPEQELNTFKQTIITFLENKNLKPDNKKWEELLPKALVEFTNQLNDDDFHKDDLLYSIGSIISQLQDVDVKEWEWYSSKVTKNGFDVYIKGEFYGIFLPMIHQQGIPHANLFIVTDGKEYPTKGRTDVLTYRKWNPNTLKLD</sequence>
<comment type="caution">
    <text evidence="1">The sequence shown here is derived from an EMBL/GenBank/DDBJ whole genome shotgun (WGS) entry which is preliminary data.</text>
</comment>
<dbReference type="EMBL" id="NOXV01000036">
    <property type="protein sequence ID" value="OYQ49652.1"/>
    <property type="molecule type" value="Genomic_DNA"/>
</dbReference>
<name>A0A256A7E9_9FLAO</name>
<evidence type="ECO:0000313" key="1">
    <source>
        <dbReference type="EMBL" id="OYQ49652.1"/>
    </source>
</evidence>
<proteinExistence type="predicted"/>
<dbReference type="Proteomes" id="UP000216605">
    <property type="component" value="Unassembled WGS sequence"/>
</dbReference>
<accession>A0A256A7E9</accession>
<organism evidence="1 2">
    <name type="scientific">Flavobacterium cyanobacteriorum</name>
    <dbReference type="NCBI Taxonomy" id="2022802"/>
    <lineage>
        <taxon>Bacteria</taxon>
        <taxon>Pseudomonadati</taxon>
        <taxon>Bacteroidota</taxon>
        <taxon>Flavobacteriia</taxon>
        <taxon>Flavobacteriales</taxon>
        <taxon>Flavobacteriaceae</taxon>
        <taxon>Flavobacterium</taxon>
    </lineage>
</organism>
<protein>
    <submittedName>
        <fullName evidence="1">Uncharacterized protein</fullName>
    </submittedName>
</protein>
<dbReference type="AlphaFoldDB" id="A0A256A7E9"/>
<keyword evidence="2" id="KW-1185">Reference proteome</keyword>
<reference evidence="1 2" key="1">
    <citation type="submission" date="2017-07" db="EMBL/GenBank/DDBJ databases">
        <title>Flavobacterium cyanobacteriorum sp. nov., isolated from cyanobacterial aggregates in a eutrophic lake.</title>
        <authorList>
            <person name="Cai H."/>
        </authorList>
    </citation>
    <scope>NUCLEOTIDE SEQUENCE [LARGE SCALE GENOMIC DNA]</scope>
    <source>
        <strain evidence="1 2">TH021</strain>
    </source>
</reference>
<evidence type="ECO:0000313" key="2">
    <source>
        <dbReference type="Proteomes" id="UP000216605"/>
    </source>
</evidence>
<dbReference type="OrthoDB" id="1453820at2"/>